<dbReference type="Proteomes" id="UP000646738">
    <property type="component" value="Unassembled WGS sequence"/>
</dbReference>
<gene>
    <name evidence="1" type="ORF">Srubr_19100</name>
</gene>
<dbReference type="RefSeq" id="WP_189997674.1">
    <property type="nucleotide sequence ID" value="NZ_BNCB01000016.1"/>
</dbReference>
<name>A0ABQ3R884_STRRR</name>
<dbReference type="Gene3D" id="3.10.450.50">
    <property type="match status" value="1"/>
</dbReference>
<dbReference type="SUPFAM" id="SSF54427">
    <property type="entry name" value="NTF2-like"/>
    <property type="match status" value="1"/>
</dbReference>
<evidence type="ECO:0000313" key="1">
    <source>
        <dbReference type="EMBL" id="GHI52064.1"/>
    </source>
</evidence>
<dbReference type="InterPro" id="IPR032710">
    <property type="entry name" value="NTF2-like_dom_sf"/>
</dbReference>
<evidence type="ECO:0008006" key="3">
    <source>
        <dbReference type="Google" id="ProtNLM"/>
    </source>
</evidence>
<keyword evidence="2" id="KW-1185">Reference proteome</keyword>
<organism evidence="1 2">
    <name type="scientific">Streptomyces rubradiris</name>
    <name type="common">Streptomyces achromogenes subsp. rubradiris</name>
    <dbReference type="NCBI Taxonomy" id="285531"/>
    <lineage>
        <taxon>Bacteria</taxon>
        <taxon>Bacillati</taxon>
        <taxon>Actinomycetota</taxon>
        <taxon>Actinomycetes</taxon>
        <taxon>Kitasatosporales</taxon>
        <taxon>Streptomycetaceae</taxon>
        <taxon>Streptomyces</taxon>
    </lineage>
</organism>
<accession>A0ABQ3R884</accession>
<dbReference type="EMBL" id="BNEA01000007">
    <property type="protein sequence ID" value="GHI52064.1"/>
    <property type="molecule type" value="Genomic_DNA"/>
</dbReference>
<proteinExistence type="predicted"/>
<evidence type="ECO:0000313" key="2">
    <source>
        <dbReference type="Proteomes" id="UP000646738"/>
    </source>
</evidence>
<protein>
    <recommendedName>
        <fullName evidence="3">SnoaL-like domain-containing protein</fullName>
    </recommendedName>
</protein>
<reference evidence="2" key="1">
    <citation type="submission" date="2023-07" db="EMBL/GenBank/DDBJ databases">
        <title>Whole genome shotgun sequence of Streptomyces achromogenes subsp. rubradiris NBRC 14000.</title>
        <authorList>
            <person name="Komaki H."/>
            <person name="Tamura T."/>
        </authorList>
    </citation>
    <scope>NUCLEOTIDE SEQUENCE [LARGE SCALE GENOMIC DNA]</scope>
    <source>
        <strain evidence="2">NBRC 14000</strain>
    </source>
</reference>
<sequence length="137" mass="14944">MTSAPSRSVLSVDAVHRLVDQWRAALARRAPVEELLPHLANGLLVELPGRIVRGAQDFRHWYGESGGQAALCDDRPGADEVRVRVVSPVHAQVTLQDPGSSPDAPAPLARQTWWVVLQDGVPRIRTMAFHQPAPQPA</sequence>
<comment type="caution">
    <text evidence="1">The sequence shown here is derived from an EMBL/GenBank/DDBJ whole genome shotgun (WGS) entry which is preliminary data.</text>
</comment>